<evidence type="ECO:0008006" key="4">
    <source>
        <dbReference type="Google" id="ProtNLM"/>
    </source>
</evidence>
<protein>
    <recommendedName>
        <fullName evidence="4">Mechanosensitive ion channel</fullName>
    </recommendedName>
</protein>
<evidence type="ECO:0000256" key="1">
    <source>
        <dbReference type="SAM" id="Phobius"/>
    </source>
</evidence>
<comment type="caution">
    <text evidence="2">The sequence shown here is derived from an EMBL/GenBank/DDBJ whole genome shotgun (WGS) entry which is preliminary data.</text>
</comment>
<gene>
    <name evidence="2" type="ORF">OZSIB_0491</name>
</gene>
<name>A0A367ZLN2_9BACT</name>
<sequence>MDSISAWWNGLAPFTRLLVGDAIAVVVAFFGGGLLGGWVRGRLKEFGVDDLLSLPWRPARSDLDDKPGAGDLYSYLVDLTVWMFGVAFIAHQHQNKALADLVFRVVGRVWMLAILVFLATFLANAVGRAVNDLLKHPAVRDRLEALLPGQDKAGGTIVDILARSLSTLVFGFLFLLVIMTASELAGLAALGSAVAALWHLGLRLISVAAALGIGALGVLAVARAWPTATSKQEKTYEEKVQGFTRLGLVAVTTILAVDLVTSAASTFTWVAVLFLLAVFLEPLRGSLLDIWAGFALEFYAVKKIKLGEAEATLEKTGFLHSWLRNAAGETFQLANREVLAAHMRHPAGDRPALST</sequence>
<dbReference type="EMBL" id="QOQW01000017">
    <property type="protein sequence ID" value="RCK78940.1"/>
    <property type="molecule type" value="Genomic_DNA"/>
</dbReference>
<feature type="transmembrane region" description="Helical" evidence="1">
    <location>
        <begin position="204"/>
        <end position="225"/>
    </location>
</feature>
<feature type="transmembrane region" description="Helical" evidence="1">
    <location>
        <begin position="72"/>
        <end position="90"/>
    </location>
</feature>
<accession>A0A367ZLN2</accession>
<feature type="transmembrane region" description="Helical" evidence="1">
    <location>
        <begin position="17"/>
        <end position="39"/>
    </location>
</feature>
<dbReference type="AlphaFoldDB" id="A0A367ZLN2"/>
<feature type="transmembrane region" description="Helical" evidence="1">
    <location>
        <begin position="110"/>
        <end position="130"/>
    </location>
</feature>
<keyword evidence="1" id="KW-0812">Transmembrane</keyword>
<dbReference type="Proteomes" id="UP000252355">
    <property type="component" value="Unassembled WGS sequence"/>
</dbReference>
<keyword evidence="1" id="KW-1133">Transmembrane helix</keyword>
<organism evidence="2 3">
    <name type="scientific">Candidatus Ozemobacter sibiricus</name>
    <dbReference type="NCBI Taxonomy" id="2268124"/>
    <lineage>
        <taxon>Bacteria</taxon>
        <taxon>Candidatus Ozemobacteria</taxon>
        <taxon>Candidatus Ozemobacterales</taxon>
        <taxon>Candidatus Ozemobacteraceae</taxon>
        <taxon>Candidatus Ozemobacter</taxon>
    </lineage>
</organism>
<reference evidence="2 3" key="1">
    <citation type="submission" date="2018-05" db="EMBL/GenBank/DDBJ databases">
        <title>A metagenomic window into the 2 km-deep terrestrial subsurface aquifer revealed taxonomically and functionally diverse microbial community comprising novel uncultured bacterial lineages.</title>
        <authorList>
            <person name="Kadnikov V.V."/>
            <person name="Mardanov A.V."/>
            <person name="Beletsky A.V."/>
            <person name="Banks D."/>
            <person name="Pimenov N.V."/>
            <person name="Frank Y.A."/>
            <person name="Karnachuk O.V."/>
            <person name="Ravin N.V."/>
        </authorList>
    </citation>
    <scope>NUCLEOTIDE SEQUENCE [LARGE SCALE GENOMIC DNA]</scope>
    <source>
        <strain evidence="2">BY5</strain>
    </source>
</reference>
<evidence type="ECO:0000313" key="2">
    <source>
        <dbReference type="EMBL" id="RCK78940.1"/>
    </source>
</evidence>
<feature type="transmembrane region" description="Helical" evidence="1">
    <location>
        <begin position="168"/>
        <end position="198"/>
    </location>
</feature>
<proteinExistence type="predicted"/>
<feature type="transmembrane region" description="Helical" evidence="1">
    <location>
        <begin position="246"/>
        <end position="279"/>
    </location>
</feature>
<keyword evidence="1" id="KW-0472">Membrane</keyword>
<evidence type="ECO:0000313" key="3">
    <source>
        <dbReference type="Proteomes" id="UP000252355"/>
    </source>
</evidence>